<evidence type="ECO:0000313" key="3">
    <source>
        <dbReference type="EMBL" id="SDY46915.1"/>
    </source>
</evidence>
<dbReference type="STRING" id="1503961.SAMN05421736_10243"/>
<keyword evidence="4" id="KW-1185">Reference proteome</keyword>
<evidence type="ECO:0000256" key="1">
    <source>
        <dbReference type="HAMAP-Rule" id="MF_00707"/>
    </source>
</evidence>
<dbReference type="Pfam" id="PF13291">
    <property type="entry name" value="ACT_4"/>
    <property type="match status" value="1"/>
</dbReference>
<dbReference type="EMBL" id="FNPI01000002">
    <property type="protein sequence ID" value="SDY46915.1"/>
    <property type="molecule type" value="Genomic_DNA"/>
</dbReference>
<proteinExistence type="inferred from homology"/>
<name>A0A1H3K588_9BACI</name>
<accession>A0A1H3K588</accession>
<dbReference type="SUPFAM" id="SSF55021">
    <property type="entry name" value="ACT-like"/>
    <property type="match status" value="1"/>
</dbReference>
<dbReference type="InterPro" id="IPR008310">
    <property type="entry name" value="UPF0735_ACT_dom-cont"/>
</dbReference>
<dbReference type="CDD" id="cd04888">
    <property type="entry name" value="ACT_PheB-BS"/>
    <property type="match status" value="1"/>
</dbReference>
<dbReference type="PIRSF" id="PIRSF025624">
    <property type="entry name" value="ACT_PheB"/>
    <property type="match status" value="1"/>
</dbReference>
<protein>
    <recommendedName>
        <fullName evidence="1">UPF0735 ACT domain-containing protein SAMN05421736_10243</fullName>
    </recommendedName>
</protein>
<comment type="similarity">
    <text evidence="1">Belongs to the UPF0735 family.</text>
</comment>
<dbReference type="PROSITE" id="PS51671">
    <property type="entry name" value="ACT"/>
    <property type="match status" value="1"/>
</dbReference>
<dbReference type="InterPro" id="IPR002912">
    <property type="entry name" value="ACT_dom"/>
</dbReference>
<reference evidence="4" key="1">
    <citation type="submission" date="2016-10" db="EMBL/GenBank/DDBJ databases">
        <authorList>
            <person name="Varghese N."/>
            <person name="Submissions S."/>
        </authorList>
    </citation>
    <scope>NUCLEOTIDE SEQUENCE [LARGE SCALE GENOMIC DNA]</scope>
    <source>
        <strain evidence="4">SP</strain>
    </source>
</reference>
<dbReference type="AlphaFoldDB" id="A0A1H3K588"/>
<dbReference type="Gene3D" id="3.30.70.260">
    <property type="match status" value="1"/>
</dbReference>
<evidence type="ECO:0000259" key="2">
    <source>
        <dbReference type="PROSITE" id="PS51671"/>
    </source>
</evidence>
<dbReference type="NCBIfam" id="NF003361">
    <property type="entry name" value="PRK04435.1"/>
    <property type="match status" value="1"/>
</dbReference>
<dbReference type="HAMAP" id="MF_00707">
    <property type="entry name" value="UPF0735"/>
    <property type="match status" value="1"/>
</dbReference>
<evidence type="ECO:0000313" key="4">
    <source>
        <dbReference type="Proteomes" id="UP000198935"/>
    </source>
</evidence>
<feature type="domain" description="ACT" evidence="2">
    <location>
        <begin position="89"/>
        <end position="164"/>
    </location>
</feature>
<gene>
    <name evidence="3" type="ORF">SAMN05421736_10243</name>
</gene>
<sequence length="166" mass="18553">MSEPYNEVIVTRRVVKGMRKRTDQFYLVREDMLPEAMLKTVRVKELLDSGKCEKINTAVKQVDLSRSAFYKYKDGIFPFHTMLKEKIITLSIYLEDRSGALSKLLSLIAQTGANVLTINQTIPLQGKATITLSIETAAMNADVSVLLNKIEQLDSVVKVELIGSGT</sequence>
<organism evidence="3 4">
    <name type="scientific">Evansella caseinilytica</name>
    <dbReference type="NCBI Taxonomy" id="1503961"/>
    <lineage>
        <taxon>Bacteria</taxon>
        <taxon>Bacillati</taxon>
        <taxon>Bacillota</taxon>
        <taxon>Bacilli</taxon>
        <taxon>Bacillales</taxon>
        <taxon>Bacillaceae</taxon>
        <taxon>Evansella</taxon>
    </lineage>
</organism>
<dbReference type="Proteomes" id="UP000198935">
    <property type="component" value="Unassembled WGS sequence"/>
</dbReference>
<dbReference type="InterPro" id="IPR045865">
    <property type="entry name" value="ACT-like_dom_sf"/>
</dbReference>